<dbReference type="Gene3D" id="3.40.50.2300">
    <property type="match status" value="1"/>
</dbReference>
<keyword evidence="4" id="KW-1185">Reference proteome</keyword>
<dbReference type="RefSeq" id="WP_254160371.1">
    <property type="nucleotide sequence ID" value="NZ_JAHESF010000002.1"/>
</dbReference>
<dbReference type="InterPro" id="IPR001789">
    <property type="entry name" value="Sig_transdc_resp-reg_receiver"/>
</dbReference>
<dbReference type="SMART" id="SM00448">
    <property type="entry name" value="REC"/>
    <property type="match status" value="1"/>
</dbReference>
<evidence type="ECO:0000259" key="2">
    <source>
        <dbReference type="PROSITE" id="PS50110"/>
    </source>
</evidence>
<dbReference type="CDD" id="cd17557">
    <property type="entry name" value="REC_Rcp-like"/>
    <property type="match status" value="1"/>
</dbReference>
<dbReference type="InterPro" id="IPR052893">
    <property type="entry name" value="TCS_response_regulator"/>
</dbReference>
<feature type="modified residue" description="4-aspartylphosphate" evidence="1">
    <location>
        <position position="61"/>
    </location>
</feature>
<comment type="caution">
    <text evidence="3">The sequence shown here is derived from an EMBL/GenBank/DDBJ whole genome shotgun (WGS) entry which is preliminary data.</text>
</comment>
<dbReference type="PANTHER" id="PTHR44520:SF1">
    <property type="entry name" value="TWO-COMPONENT SYSTEM REGULATORY PROTEIN"/>
    <property type="match status" value="1"/>
</dbReference>
<dbReference type="PROSITE" id="PS50110">
    <property type="entry name" value="RESPONSE_REGULATORY"/>
    <property type="match status" value="1"/>
</dbReference>
<evidence type="ECO:0000313" key="3">
    <source>
        <dbReference type="EMBL" id="MBT1695728.1"/>
    </source>
</evidence>
<dbReference type="Proteomes" id="UP001319200">
    <property type="component" value="Unassembled WGS sequence"/>
</dbReference>
<evidence type="ECO:0000256" key="1">
    <source>
        <dbReference type="PROSITE-ProRule" id="PRU00169"/>
    </source>
</evidence>
<feature type="domain" description="Response regulatory" evidence="2">
    <location>
        <begin position="7"/>
        <end position="128"/>
    </location>
</feature>
<dbReference type="InterPro" id="IPR011006">
    <property type="entry name" value="CheY-like_superfamily"/>
</dbReference>
<dbReference type="EMBL" id="JAHESF010000002">
    <property type="protein sequence ID" value="MBT1695728.1"/>
    <property type="molecule type" value="Genomic_DNA"/>
</dbReference>
<dbReference type="GO" id="GO:0000160">
    <property type="term" value="P:phosphorelay signal transduction system"/>
    <property type="evidence" value="ECO:0007669"/>
    <property type="project" value="InterPro"/>
</dbReference>
<sequence length="140" mass="16002">MENRVIEILLIEDDHDDAEMTVHALKKHNLVNNLLHIDEGEKALDFLYTEENDAPKLILLDLKMPRVDGIQILRKLKGDPAKRDIPVIALVSSKEGKSYVESFQLKADAYMVKPVDFKKFFTAISDIGLTWKIVDSPVHY</sequence>
<protein>
    <submittedName>
        <fullName evidence="3">Response regulator</fullName>
    </submittedName>
</protein>
<dbReference type="Pfam" id="PF00072">
    <property type="entry name" value="Response_reg"/>
    <property type="match status" value="1"/>
</dbReference>
<name>A0AAP2DHZ0_9BACT</name>
<dbReference type="AlphaFoldDB" id="A0AAP2DHZ0"/>
<proteinExistence type="predicted"/>
<organism evidence="3 4">
    <name type="scientific">Chryseosolibacter histidini</name>
    <dbReference type="NCBI Taxonomy" id="2782349"/>
    <lineage>
        <taxon>Bacteria</taxon>
        <taxon>Pseudomonadati</taxon>
        <taxon>Bacteroidota</taxon>
        <taxon>Cytophagia</taxon>
        <taxon>Cytophagales</taxon>
        <taxon>Chryseotaleaceae</taxon>
        <taxon>Chryseosolibacter</taxon>
    </lineage>
</organism>
<keyword evidence="1" id="KW-0597">Phosphoprotein</keyword>
<accession>A0AAP2DHZ0</accession>
<evidence type="ECO:0000313" key="4">
    <source>
        <dbReference type="Proteomes" id="UP001319200"/>
    </source>
</evidence>
<dbReference type="PANTHER" id="PTHR44520">
    <property type="entry name" value="RESPONSE REGULATOR RCP1-RELATED"/>
    <property type="match status" value="1"/>
</dbReference>
<gene>
    <name evidence="3" type="ORF">KK083_02490</name>
</gene>
<dbReference type="SUPFAM" id="SSF52172">
    <property type="entry name" value="CheY-like"/>
    <property type="match status" value="1"/>
</dbReference>
<reference evidence="3 4" key="1">
    <citation type="submission" date="2021-05" db="EMBL/GenBank/DDBJ databases">
        <title>A Polyphasic approach of four new species of the genus Ohtaekwangia: Ohtaekwangia histidinii sp. nov., Ohtaekwangia cretensis sp. nov., Ohtaekwangia indiensis sp. nov., Ohtaekwangia reichenbachii sp. nov. from diverse environment.</title>
        <authorList>
            <person name="Octaviana S."/>
        </authorList>
    </citation>
    <scope>NUCLEOTIDE SEQUENCE [LARGE SCALE GENOMIC DNA]</scope>
    <source>
        <strain evidence="3 4">PWU4</strain>
    </source>
</reference>